<organism evidence="2 3">
    <name type="scientific">Candidatus Liptonbacteria bacterium RIFCSPLOWO2_01_FULL_56_20</name>
    <dbReference type="NCBI Taxonomy" id="1798652"/>
    <lineage>
        <taxon>Bacteria</taxon>
        <taxon>Candidatus Liptoniibacteriota</taxon>
    </lineage>
</organism>
<comment type="caution">
    <text evidence="2">The sequence shown here is derived from an EMBL/GenBank/DDBJ whole genome shotgun (WGS) entry which is preliminary data.</text>
</comment>
<dbReference type="STRING" id="1798652.A3A43_03210"/>
<evidence type="ECO:0000313" key="2">
    <source>
        <dbReference type="EMBL" id="OGZ00637.1"/>
    </source>
</evidence>
<proteinExistence type="predicted"/>
<evidence type="ECO:0000313" key="3">
    <source>
        <dbReference type="Proteomes" id="UP000178495"/>
    </source>
</evidence>
<dbReference type="AlphaFoldDB" id="A0A1G2CHD3"/>
<dbReference type="Proteomes" id="UP000178495">
    <property type="component" value="Unassembled WGS sequence"/>
</dbReference>
<feature type="region of interest" description="Disordered" evidence="1">
    <location>
        <begin position="124"/>
        <end position="150"/>
    </location>
</feature>
<gene>
    <name evidence="2" type="ORF">A3A43_03210</name>
</gene>
<dbReference type="EMBL" id="MHLC01000030">
    <property type="protein sequence ID" value="OGZ00637.1"/>
    <property type="molecule type" value="Genomic_DNA"/>
</dbReference>
<reference evidence="2 3" key="1">
    <citation type="journal article" date="2016" name="Nat. Commun.">
        <title>Thousands of microbial genomes shed light on interconnected biogeochemical processes in an aquifer system.</title>
        <authorList>
            <person name="Anantharaman K."/>
            <person name="Brown C.T."/>
            <person name="Hug L.A."/>
            <person name="Sharon I."/>
            <person name="Castelle C.J."/>
            <person name="Probst A.J."/>
            <person name="Thomas B.C."/>
            <person name="Singh A."/>
            <person name="Wilkins M.J."/>
            <person name="Karaoz U."/>
            <person name="Brodie E.L."/>
            <person name="Williams K.H."/>
            <person name="Hubbard S.S."/>
            <person name="Banfield J.F."/>
        </authorList>
    </citation>
    <scope>NUCLEOTIDE SEQUENCE [LARGE SCALE GENOMIC DNA]</scope>
</reference>
<accession>A0A1G2CHD3</accession>
<sequence>MPVKDRKVVPPFVAAVGRLRERIAAFKRLMRSPRGGEASEMLLERSREVESLLGALRKRILDPSGILQSPGLRAAFGQCVDAAASLKPDLAVFNEQSGTPDRFLACVYALRKLHSLVEEVEEAWRGQADDPEEDGTNNTGSPLADISRTS</sequence>
<feature type="compositionally biased region" description="Polar residues" evidence="1">
    <location>
        <begin position="136"/>
        <end position="150"/>
    </location>
</feature>
<name>A0A1G2CHD3_9BACT</name>
<evidence type="ECO:0000256" key="1">
    <source>
        <dbReference type="SAM" id="MobiDB-lite"/>
    </source>
</evidence>
<protein>
    <submittedName>
        <fullName evidence="2">Uncharacterized protein</fullName>
    </submittedName>
</protein>